<gene>
    <name evidence="2" type="ORF">S01H4_57776</name>
</gene>
<evidence type="ECO:0000313" key="2">
    <source>
        <dbReference type="EMBL" id="GAH09832.1"/>
    </source>
</evidence>
<feature type="domain" description="Flagellin N-terminal" evidence="1">
    <location>
        <begin position="4"/>
        <end position="139"/>
    </location>
</feature>
<dbReference type="InterPro" id="IPR001029">
    <property type="entry name" value="Flagellin_N"/>
</dbReference>
<dbReference type="Gene3D" id="1.20.1330.10">
    <property type="entry name" value="f41 fragment of flagellin, N-terminal domain"/>
    <property type="match status" value="1"/>
</dbReference>
<comment type="caution">
    <text evidence="2">The sequence shown here is derived from an EMBL/GenBank/DDBJ whole genome shotgun (WGS) entry which is preliminary data.</text>
</comment>
<dbReference type="EMBL" id="BART01033668">
    <property type="protein sequence ID" value="GAH09832.1"/>
    <property type="molecule type" value="Genomic_DNA"/>
</dbReference>
<dbReference type="Pfam" id="PF00669">
    <property type="entry name" value="Flagellin_N"/>
    <property type="match status" value="1"/>
</dbReference>
<reference evidence="2" key="1">
    <citation type="journal article" date="2014" name="Front. Microbiol.">
        <title>High frequency of phylogenetically diverse reductive dehalogenase-homologous genes in deep subseafloor sedimentary metagenomes.</title>
        <authorList>
            <person name="Kawai M."/>
            <person name="Futagami T."/>
            <person name="Toyoda A."/>
            <person name="Takaki Y."/>
            <person name="Nishi S."/>
            <person name="Hori S."/>
            <person name="Arai W."/>
            <person name="Tsubouchi T."/>
            <person name="Morono Y."/>
            <person name="Uchiyama I."/>
            <person name="Ito T."/>
            <person name="Fujiyama A."/>
            <person name="Inagaki F."/>
            <person name="Takami H."/>
        </authorList>
    </citation>
    <scope>NUCLEOTIDE SEQUENCE</scope>
    <source>
        <strain evidence="2">Expedition CK06-06</strain>
    </source>
</reference>
<dbReference type="InterPro" id="IPR001492">
    <property type="entry name" value="Flagellin"/>
</dbReference>
<dbReference type="AlphaFoldDB" id="X1CPU6"/>
<accession>X1CPU6</accession>
<dbReference type="GO" id="GO:0071973">
    <property type="term" value="P:bacterial-type flagellum-dependent cell motility"/>
    <property type="evidence" value="ECO:0007669"/>
    <property type="project" value="InterPro"/>
</dbReference>
<dbReference type="SUPFAM" id="SSF64518">
    <property type="entry name" value="Phase 1 flagellin"/>
    <property type="match status" value="1"/>
</dbReference>
<dbReference type="PANTHER" id="PTHR42792:SF1">
    <property type="entry name" value="FLAGELLAR HOOK-ASSOCIATED PROTEIN 3"/>
    <property type="match status" value="1"/>
</dbReference>
<dbReference type="InterPro" id="IPR013384">
    <property type="entry name" value="Flagell_FlgL"/>
</dbReference>
<protein>
    <recommendedName>
        <fullName evidence="1">Flagellin N-terminal domain-containing protein</fullName>
    </recommendedName>
</protein>
<name>X1CPU6_9ZZZZ</name>
<evidence type="ECO:0000259" key="1">
    <source>
        <dbReference type="Pfam" id="PF00669"/>
    </source>
</evidence>
<proteinExistence type="predicted"/>
<feature type="non-terminal residue" evidence="2">
    <location>
        <position position="185"/>
    </location>
</feature>
<sequence>MSRITHNMIAMDFLRNYNKSLTRQNEYMNQLATEKKFDQVSDSSLEAIKSLELNTVISFNEKYIENAKDGISWLSITDQALSDVSSTLKYIRDLTVRAANGTFEEREEFAQEINQQKEHLIDLGNTTYNDRYIFNGTKTKVEPYTNANTAVAADYTNSTISTDKLTREVGNNVAVDINVSGQEIG</sequence>
<dbReference type="NCBIfam" id="TIGR02550">
    <property type="entry name" value="flagell_flgL"/>
    <property type="match status" value="1"/>
</dbReference>
<organism evidence="2">
    <name type="scientific">marine sediment metagenome</name>
    <dbReference type="NCBI Taxonomy" id="412755"/>
    <lineage>
        <taxon>unclassified sequences</taxon>
        <taxon>metagenomes</taxon>
        <taxon>ecological metagenomes</taxon>
    </lineage>
</organism>
<dbReference type="PANTHER" id="PTHR42792">
    <property type="entry name" value="FLAGELLIN"/>
    <property type="match status" value="1"/>
</dbReference>
<dbReference type="GO" id="GO:0009424">
    <property type="term" value="C:bacterial-type flagellum hook"/>
    <property type="evidence" value="ECO:0007669"/>
    <property type="project" value="InterPro"/>
</dbReference>
<dbReference type="GO" id="GO:0005198">
    <property type="term" value="F:structural molecule activity"/>
    <property type="evidence" value="ECO:0007669"/>
    <property type="project" value="InterPro"/>
</dbReference>